<dbReference type="RefSeq" id="XP_003055865.1">
    <property type="nucleotide sequence ID" value="XM_003055819.1"/>
</dbReference>
<sequence length="271" mass="29352">MPSHVLASSALSLSPRTALRASRRPPRAARVVVAAASSSADPAKKHANATDDVVVVVDAAAAPRRRFLATALATALASSLASSGSSAIASTVFEGAYIDPNHPHCPRAVDANGVITGIDPVPFREGAGCRGYKKKNEARPISHWSPYDRVGVVNLIPQGLYYLPAFVSLRPPHGFYPRRRRLSTPPSDAYELHPDIRRFERWNDPEADAIAKGKINPWRIEGKIAKDDGSILIDFDQKDGSGEKFTGTWDGDGILFPDGNKWLRKELSTIP</sequence>
<dbReference type="InterPro" id="IPR006311">
    <property type="entry name" value="TAT_signal"/>
</dbReference>
<evidence type="ECO:0000313" key="1">
    <source>
        <dbReference type="EMBL" id="EEH59241.1"/>
    </source>
</evidence>
<proteinExistence type="predicted"/>
<dbReference type="AlphaFoldDB" id="C1MJR2"/>
<dbReference type="Proteomes" id="UP000001876">
    <property type="component" value="Unassembled WGS sequence"/>
</dbReference>
<dbReference type="PROSITE" id="PS51318">
    <property type="entry name" value="TAT"/>
    <property type="match status" value="1"/>
</dbReference>
<dbReference type="EMBL" id="GG663736">
    <property type="protein sequence ID" value="EEH59241.1"/>
    <property type="molecule type" value="Genomic_DNA"/>
</dbReference>
<protein>
    <submittedName>
        <fullName evidence="1">Predicted protein</fullName>
    </submittedName>
</protein>
<accession>C1MJR2</accession>
<dbReference type="GeneID" id="9681885"/>
<reference evidence="1 2" key="1">
    <citation type="journal article" date="2009" name="Science">
        <title>Green evolution and dynamic adaptations revealed by genomes of the marine picoeukaryotes Micromonas.</title>
        <authorList>
            <person name="Worden A.Z."/>
            <person name="Lee J.H."/>
            <person name="Mock T."/>
            <person name="Rouze P."/>
            <person name="Simmons M.P."/>
            <person name="Aerts A.L."/>
            <person name="Allen A.E."/>
            <person name="Cuvelier M.L."/>
            <person name="Derelle E."/>
            <person name="Everett M.V."/>
            <person name="Foulon E."/>
            <person name="Grimwood J."/>
            <person name="Gundlach H."/>
            <person name="Henrissat B."/>
            <person name="Napoli C."/>
            <person name="McDonald S.M."/>
            <person name="Parker M.S."/>
            <person name="Rombauts S."/>
            <person name="Salamov A."/>
            <person name="Von Dassow P."/>
            <person name="Badger J.H."/>
            <person name="Coutinho P.M."/>
            <person name="Demir E."/>
            <person name="Dubchak I."/>
            <person name="Gentemann C."/>
            <person name="Eikrem W."/>
            <person name="Gready J.E."/>
            <person name="John U."/>
            <person name="Lanier W."/>
            <person name="Lindquist E.A."/>
            <person name="Lucas S."/>
            <person name="Mayer K.F."/>
            <person name="Moreau H."/>
            <person name="Not F."/>
            <person name="Otillar R."/>
            <person name="Panaud O."/>
            <person name="Pangilinan J."/>
            <person name="Paulsen I."/>
            <person name="Piegu B."/>
            <person name="Poliakov A."/>
            <person name="Robbens S."/>
            <person name="Schmutz J."/>
            <person name="Toulza E."/>
            <person name="Wyss T."/>
            <person name="Zelensky A."/>
            <person name="Zhou K."/>
            <person name="Armbrust E.V."/>
            <person name="Bhattacharya D."/>
            <person name="Goodenough U.W."/>
            <person name="Van de Peer Y."/>
            <person name="Grigoriev I.V."/>
        </authorList>
    </citation>
    <scope>NUCLEOTIDE SEQUENCE [LARGE SCALE GENOMIC DNA]</scope>
    <source>
        <strain evidence="1 2">CCMP1545</strain>
    </source>
</reference>
<gene>
    <name evidence="1" type="ORF">MICPUCDRAFT_55063</name>
</gene>
<evidence type="ECO:0000313" key="2">
    <source>
        <dbReference type="Proteomes" id="UP000001876"/>
    </source>
</evidence>
<dbReference type="OrthoDB" id="568118at2759"/>
<organism evidence="2">
    <name type="scientific">Micromonas pusilla (strain CCMP1545)</name>
    <name type="common">Picoplanktonic green alga</name>
    <dbReference type="NCBI Taxonomy" id="564608"/>
    <lineage>
        <taxon>Eukaryota</taxon>
        <taxon>Viridiplantae</taxon>
        <taxon>Chlorophyta</taxon>
        <taxon>Mamiellophyceae</taxon>
        <taxon>Mamiellales</taxon>
        <taxon>Mamiellaceae</taxon>
        <taxon>Micromonas</taxon>
    </lineage>
</organism>
<dbReference type="KEGG" id="mpp:MICPUCDRAFT_55063"/>
<name>C1MJR2_MICPC</name>
<keyword evidence="2" id="KW-1185">Reference proteome</keyword>